<comment type="caution">
    <text evidence="2">The sequence shown here is derived from an EMBL/GenBank/DDBJ whole genome shotgun (WGS) entry which is preliminary data.</text>
</comment>
<protein>
    <submittedName>
        <fullName evidence="2">Uncharacterized protein</fullName>
    </submittedName>
</protein>
<dbReference type="AlphaFoldDB" id="A0A328BHH4"/>
<feature type="signal peptide" evidence="1">
    <location>
        <begin position="1"/>
        <end position="20"/>
    </location>
</feature>
<dbReference type="Proteomes" id="UP000249524">
    <property type="component" value="Unassembled WGS sequence"/>
</dbReference>
<sequence length="169" mass="18506">MRLRHLALIFALLAPSAALAQGSSQQMLNLAKQLRTQAEQMKDSLPPEDIASLISQAEEIEKGVRDGAYSTPVAAQPVSVSKRIADAHQGRLDWLDGEAACVGYGWENHRTFKSNYGDPKRDELCRAAFARYEEYFLKARNGAGSAATDPLLEAYDRAAQAAVDYYAGK</sequence>
<evidence type="ECO:0000313" key="2">
    <source>
        <dbReference type="EMBL" id="RAK65344.1"/>
    </source>
</evidence>
<gene>
    <name evidence="2" type="ORF">DJ019_10225</name>
</gene>
<accession>A0A328BHH4</accession>
<keyword evidence="3" id="KW-1185">Reference proteome</keyword>
<keyword evidence="1" id="KW-0732">Signal</keyword>
<dbReference type="OrthoDB" id="7172573at2"/>
<organism evidence="2 3">
    <name type="scientific">Phenylobacterium kunshanense</name>
    <dbReference type="NCBI Taxonomy" id="1445034"/>
    <lineage>
        <taxon>Bacteria</taxon>
        <taxon>Pseudomonadati</taxon>
        <taxon>Pseudomonadota</taxon>
        <taxon>Alphaproteobacteria</taxon>
        <taxon>Caulobacterales</taxon>
        <taxon>Caulobacteraceae</taxon>
        <taxon>Phenylobacterium</taxon>
    </lineage>
</organism>
<dbReference type="EMBL" id="QFYS01000004">
    <property type="protein sequence ID" value="RAK65344.1"/>
    <property type="molecule type" value="Genomic_DNA"/>
</dbReference>
<feature type="chain" id="PRO_5016311897" evidence="1">
    <location>
        <begin position="21"/>
        <end position="169"/>
    </location>
</feature>
<dbReference type="RefSeq" id="WP_111275940.1">
    <property type="nucleotide sequence ID" value="NZ_QFYS01000004.1"/>
</dbReference>
<name>A0A328BHH4_9CAUL</name>
<evidence type="ECO:0000313" key="3">
    <source>
        <dbReference type="Proteomes" id="UP000249524"/>
    </source>
</evidence>
<proteinExistence type="predicted"/>
<evidence type="ECO:0000256" key="1">
    <source>
        <dbReference type="SAM" id="SignalP"/>
    </source>
</evidence>
<reference evidence="2 3" key="1">
    <citation type="submission" date="2018-05" db="EMBL/GenBank/DDBJ databases">
        <authorList>
            <person name="Lanie J.A."/>
            <person name="Ng W.-L."/>
            <person name="Kazmierczak K.M."/>
            <person name="Andrzejewski T.M."/>
            <person name="Davidsen T.M."/>
            <person name="Wayne K.J."/>
            <person name="Tettelin H."/>
            <person name="Glass J.I."/>
            <person name="Rusch D."/>
            <person name="Podicherti R."/>
            <person name="Tsui H.-C.T."/>
            <person name="Winkler M.E."/>
        </authorList>
    </citation>
    <scope>NUCLEOTIDE SEQUENCE [LARGE SCALE GENOMIC DNA]</scope>
    <source>
        <strain evidence="2 3">BUT-10</strain>
    </source>
</reference>